<gene>
    <name evidence="1" type="ORF">BJ138DRAFT_40324</name>
</gene>
<comment type="caution">
    <text evidence="1">The sequence shown here is derived from an EMBL/GenBank/DDBJ whole genome shotgun (WGS) entry which is preliminary data.</text>
</comment>
<protein>
    <submittedName>
        <fullName evidence="1">Quinon protein alcohol dehydrogenase-like superfamily</fullName>
    </submittedName>
</protein>
<sequence length="689" mass="74815">MSTSASKVEKSPALQPRTPTKVFEGHTGSVTSVAYFSDGKHIISGSSDKTVRIWNVESQKQEGGCLMHDGEVHIVALSPDERTLMSAGAWMVLWDLESRAVMWKKEMEVTVYCVAYSPNGKLIATSDAEELVLMDGETGQRIREPLPFGEDVWSLAFSLDGMRLAAGSGTGTVRVFDVVTGETIVGPFQAHAWRVMSLAFPSTVNRHQIITSSHNGNIRVWDTATGHQAGDPMIPVLWQPELKGPSRDTLLGRIALSHNRKRIASTTPCGTVCLWDLTTRQQIGDSLQPERRHALWSVAWSPDGRSVVTGAGCSPIDAAVQGDLNIPASNRILLWEVPSLNDVTLSNPPSSARSSLTQAQVPIPAEASAPLPSTVTSRSRPSSLSSILDLPATSLPTPSPLESSKTNTGGEGGNRESATNDSFDSLLDLPADSIQPAQRRKRRRRRGAPTDSTSSAPIPAVLDASIALNYSTPGPLSASRPDKREPQQHEMPITINSPHHLPQTKAAAPFKESTPDGHTPTGAEGTASRGSIWTWTRLWRDSLTLRQWTRNRRKPHKNCEERQDSQPNHATSTVTPIGDSEAVSKPPVTETKTSRTAPNTGSLASPDSPSNFISRVRARFRRGKHDPESIAMHSPRAQKARLPKYSRVAKVPHAQADAVSICPSLSVFTAISNCNHLMYQSWWPPNCVV</sequence>
<reference evidence="1" key="1">
    <citation type="journal article" date="2021" name="New Phytol.">
        <title>Evolutionary innovations through gain and loss of genes in the ectomycorrhizal Boletales.</title>
        <authorList>
            <person name="Wu G."/>
            <person name="Miyauchi S."/>
            <person name="Morin E."/>
            <person name="Kuo A."/>
            <person name="Drula E."/>
            <person name="Varga T."/>
            <person name="Kohler A."/>
            <person name="Feng B."/>
            <person name="Cao Y."/>
            <person name="Lipzen A."/>
            <person name="Daum C."/>
            <person name="Hundley H."/>
            <person name="Pangilinan J."/>
            <person name="Johnson J."/>
            <person name="Barry K."/>
            <person name="LaButti K."/>
            <person name="Ng V."/>
            <person name="Ahrendt S."/>
            <person name="Min B."/>
            <person name="Choi I.G."/>
            <person name="Park H."/>
            <person name="Plett J.M."/>
            <person name="Magnuson J."/>
            <person name="Spatafora J.W."/>
            <person name="Nagy L.G."/>
            <person name="Henrissat B."/>
            <person name="Grigoriev I.V."/>
            <person name="Yang Z.L."/>
            <person name="Xu J."/>
            <person name="Martin F.M."/>
        </authorList>
    </citation>
    <scope>NUCLEOTIDE SEQUENCE</scope>
    <source>
        <strain evidence="1">ATCC 28755</strain>
    </source>
</reference>
<evidence type="ECO:0000313" key="2">
    <source>
        <dbReference type="Proteomes" id="UP000790377"/>
    </source>
</evidence>
<dbReference type="EMBL" id="MU268643">
    <property type="protein sequence ID" value="KAH7904024.1"/>
    <property type="molecule type" value="Genomic_DNA"/>
</dbReference>
<organism evidence="1 2">
    <name type="scientific">Hygrophoropsis aurantiaca</name>
    <dbReference type="NCBI Taxonomy" id="72124"/>
    <lineage>
        <taxon>Eukaryota</taxon>
        <taxon>Fungi</taxon>
        <taxon>Dikarya</taxon>
        <taxon>Basidiomycota</taxon>
        <taxon>Agaricomycotina</taxon>
        <taxon>Agaricomycetes</taxon>
        <taxon>Agaricomycetidae</taxon>
        <taxon>Boletales</taxon>
        <taxon>Coniophorineae</taxon>
        <taxon>Hygrophoropsidaceae</taxon>
        <taxon>Hygrophoropsis</taxon>
    </lineage>
</organism>
<keyword evidence="2" id="KW-1185">Reference proteome</keyword>
<evidence type="ECO:0000313" key="1">
    <source>
        <dbReference type="EMBL" id="KAH7904024.1"/>
    </source>
</evidence>
<name>A0ACB7ZTL9_9AGAM</name>
<accession>A0ACB7ZTL9</accession>
<dbReference type="Proteomes" id="UP000790377">
    <property type="component" value="Unassembled WGS sequence"/>
</dbReference>
<proteinExistence type="predicted"/>